<dbReference type="InterPro" id="IPR050282">
    <property type="entry name" value="Cycloisomerase_2"/>
</dbReference>
<name>A0A4P8XFN6_9BACL</name>
<dbReference type="EMBL" id="CP040396">
    <property type="protein sequence ID" value="QCT01206.1"/>
    <property type="molecule type" value="Genomic_DNA"/>
</dbReference>
<dbReference type="InterPro" id="IPR011048">
    <property type="entry name" value="Haem_d1_sf"/>
</dbReference>
<protein>
    <submittedName>
        <fullName evidence="2">6-phosphogluconolactonase</fullName>
    </submittedName>
</protein>
<dbReference type="InterPro" id="IPR019405">
    <property type="entry name" value="Lactonase_7-beta_prop"/>
</dbReference>
<dbReference type="KEGG" id="palo:E6C60_0483"/>
<evidence type="ECO:0000256" key="1">
    <source>
        <dbReference type="ARBA" id="ARBA00005564"/>
    </source>
</evidence>
<dbReference type="InterPro" id="IPR015943">
    <property type="entry name" value="WD40/YVTN_repeat-like_dom_sf"/>
</dbReference>
<dbReference type="OrthoDB" id="9790815at2"/>
<dbReference type="PANTHER" id="PTHR30344:SF1">
    <property type="entry name" value="6-PHOSPHOGLUCONOLACTONASE"/>
    <property type="match status" value="1"/>
</dbReference>
<comment type="similarity">
    <text evidence="1">Belongs to the cycloisomerase 2 family.</text>
</comment>
<gene>
    <name evidence="2" type="ORF">E6C60_0483</name>
</gene>
<dbReference type="Pfam" id="PF10282">
    <property type="entry name" value="Lactonase"/>
    <property type="match status" value="1"/>
</dbReference>
<dbReference type="PANTHER" id="PTHR30344">
    <property type="entry name" value="6-PHOSPHOGLUCONOLACTONASE-RELATED"/>
    <property type="match status" value="1"/>
</dbReference>
<sequence>MTVDNENLIYVYIGSYRAKEEESIHLASLNLETGELKALHGMAGVTNPTFLDWDALNNVLYAASEQEHSEVIAYAADPQTQKLEELNRKSTDSSGACHVSRSGDGKYLFTTGYGDGHISVLELQQDGALGELSSLIRHSGRGERDDRQSEAHPHSVFQDPNQEYVIVCDLGMDSINMYRLEEGKLVTHREVKMPPGSGPRHVAFHPNGRWMYAINELNNTVTFFAYDSTFGDLKTMQHTSTLPTDVVMEENTAAQLAISPCGRFLYASNRGHDSLVQMNIDEDSGMLSAVNWVSSGGKTPRHFTLVPGGYLLSANQDSNCIVSYRIHSDSGRLEETGFSLELPHPVCVLPAVKA</sequence>
<dbReference type="SUPFAM" id="SSF51004">
    <property type="entry name" value="C-terminal (heme d1) domain of cytochrome cd1-nitrite reductase"/>
    <property type="match status" value="1"/>
</dbReference>
<dbReference type="Proteomes" id="UP000300879">
    <property type="component" value="Chromosome"/>
</dbReference>
<dbReference type="AlphaFoldDB" id="A0A4P8XFN6"/>
<dbReference type="Gene3D" id="2.130.10.10">
    <property type="entry name" value="YVTN repeat-like/Quinoprotein amine dehydrogenase"/>
    <property type="match status" value="1"/>
</dbReference>
<reference evidence="2 3" key="1">
    <citation type="submission" date="2019-05" db="EMBL/GenBank/DDBJ databases">
        <authorList>
            <person name="Chen C."/>
        </authorList>
    </citation>
    <scope>NUCLEOTIDE SEQUENCE [LARGE SCALE GENOMIC DNA]</scope>
    <source>
        <strain evidence="2 3">HB172198</strain>
    </source>
</reference>
<evidence type="ECO:0000313" key="3">
    <source>
        <dbReference type="Proteomes" id="UP000300879"/>
    </source>
</evidence>
<keyword evidence="3" id="KW-1185">Reference proteome</keyword>
<evidence type="ECO:0000313" key="2">
    <source>
        <dbReference type="EMBL" id="QCT01206.1"/>
    </source>
</evidence>
<organism evidence="2 3">
    <name type="scientific">Paenibacillus algicola</name>
    <dbReference type="NCBI Taxonomy" id="2565926"/>
    <lineage>
        <taxon>Bacteria</taxon>
        <taxon>Bacillati</taxon>
        <taxon>Bacillota</taxon>
        <taxon>Bacilli</taxon>
        <taxon>Bacillales</taxon>
        <taxon>Paenibacillaceae</taxon>
        <taxon>Paenibacillus</taxon>
    </lineage>
</organism>
<dbReference type="GO" id="GO:0017057">
    <property type="term" value="F:6-phosphogluconolactonase activity"/>
    <property type="evidence" value="ECO:0007669"/>
    <property type="project" value="TreeGrafter"/>
</dbReference>
<accession>A0A4P8XFN6</accession>
<proteinExistence type="inferred from homology"/>
<dbReference type="RefSeq" id="WP_138224300.1">
    <property type="nucleotide sequence ID" value="NZ_CP040396.1"/>
</dbReference>